<evidence type="ECO:0000313" key="2">
    <source>
        <dbReference type="Proteomes" id="UP000252585"/>
    </source>
</evidence>
<reference evidence="1 2" key="1">
    <citation type="submission" date="2018-07" db="EMBL/GenBank/DDBJ databases">
        <title>Genomic Encyclopedia of Type Strains, Phase IV (KMG-IV): sequencing the most valuable type-strain genomes for metagenomic binning, comparative biology and taxonomic classification.</title>
        <authorList>
            <person name="Goeker M."/>
        </authorList>
    </citation>
    <scope>NUCLEOTIDE SEQUENCE [LARGE SCALE GENOMIC DNA]</scope>
    <source>
        <strain evidence="1 2">DSM 27696</strain>
    </source>
</reference>
<proteinExistence type="predicted"/>
<dbReference type="Gene3D" id="3.40.630.30">
    <property type="match status" value="1"/>
</dbReference>
<protein>
    <recommendedName>
        <fullName evidence="3">Acetyltransferase (GNAT) family protein</fullName>
    </recommendedName>
</protein>
<comment type="caution">
    <text evidence="1">The sequence shown here is derived from an EMBL/GenBank/DDBJ whole genome shotgun (WGS) entry which is preliminary data.</text>
</comment>
<gene>
    <name evidence="1" type="ORF">DFR57_101322</name>
</gene>
<keyword evidence="2" id="KW-1185">Reference proteome</keyword>
<organism evidence="1 2">
    <name type="scientific">Saliterribacillus persicus</name>
    <dbReference type="NCBI Taxonomy" id="930114"/>
    <lineage>
        <taxon>Bacteria</taxon>
        <taxon>Bacillati</taxon>
        <taxon>Bacillota</taxon>
        <taxon>Bacilli</taxon>
        <taxon>Bacillales</taxon>
        <taxon>Bacillaceae</taxon>
        <taxon>Saliterribacillus</taxon>
    </lineage>
</organism>
<dbReference type="Proteomes" id="UP000252585">
    <property type="component" value="Unassembled WGS sequence"/>
</dbReference>
<dbReference type="RefSeq" id="WP_114351374.1">
    <property type="nucleotide sequence ID" value="NZ_QPJJ01000001.1"/>
</dbReference>
<accession>A0A368YDD8</accession>
<evidence type="ECO:0000313" key="1">
    <source>
        <dbReference type="EMBL" id="RCW77448.1"/>
    </source>
</evidence>
<dbReference type="AlphaFoldDB" id="A0A368YDD8"/>
<name>A0A368YDD8_9BACI</name>
<evidence type="ECO:0008006" key="3">
    <source>
        <dbReference type="Google" id="ProtNLM"/>
    </source>
</evidence>
<dbReference type="OrthoDB" id="2970403at2"/>
<sequence length="137" mass="16033">MDILETQDVAVEKVEAFFSQADQSIKEHVSENQSGYFLTENEELLGFFSLTTIDEQAVWLRSLFVQPKSRVEMPLLLFEAAEQIAKQQKKEMLWIKVDKEAVKQLVLWLEYKRADSTPAIDTLTEKEKMQDWFQKSL</sequence>
<dbReference type="EMBL" id="QPJJ01000001">
    <property type="protein sequence ID" value="RCW77448.1"/>
    <property type="molecule type" value="Genomic_DNA"/>
</dbReference>